<evidence type="ECO:0000313" key="13">
    <source>
        <dbReference type="Proteomes" id="UP001303222"/>
    </source>
</evidence>
<comment type="caution">
    <text evidence="12">The sequence shown here is derived from an EMBL/GenBank/DDBJ whole genome shotgun (WGS) entry which is preliminary data.</text>
</comment>
<evidence type="ECO:0000256" key="2">
    <source>
        <dbReference type="ARBA" id="ARBA00022487"/>
    </source>
</evidence>
<evidence type="ECO:0000256" key="3">
    <source>
        <dbReference type="ARBA" id="ARBA00022525"/>
    </source>
</evidence>
<comment type="function">
    <text evidence="9">Esterase involved in the hydrolysis of xylan, a major structural heterogeneous polysaccharide found in plant biomass representing the second most abundant polysaccharide in the biosphere, after cellulose.</text>
</comment>
<dbReference type="PANTHER" id="PTHR43037:SF3">
    <property type="entry name" value="FERULOYL ESTERASE B"/>
    <property type="match status" value="1"/>
</dbReference>
<name>A0AAN6SI82_9PEZI</name>
<feature type="domain" description="CBM1" evidence="11">
    <location>
        <begin position="332"/>
        <end position="368"/>
    </location>
</feature>
<dbReference type="Proteomes" id="UP001303222">
    <property type="component" value="Unassembled WGS sequence"/>
</dbReference>
<gene>
    <name evidence="12" type="ORF">QBC32DRAFT_90263</name>
</gene>
<dbReference type="PROSITE" id="PS51164">
    <property type="entry name" value="CBM1_2"/>
    <property type="match status" value="1"/>
</dbReference>
<evidence type="ECO:0000313" key="12">
    <source>
        <dbReference type="EMBL" id="KAK3954319.1"/>
    </source>
</evidence>
<dbReference type="InterPro" id="IPR050955">
    <property type="entry name" value="Plant_Biomass_Hydrol_Est"/>
</dbReference>
<evidence type="ECO:0000256" key="1">
    <source>
        <dbReference type="ARBA" id="ARBA00004613"/>
    </source>
</evidence>
<evidence type="ECO:0000256" key="5">
    <source>
        <dbReference type="ARBA" id="ARBA00022801"/>
    </source>
</evidence>
<evidence type="ECO:0000256" key="7">
    <source>
        <dbReference type="ARBA" id="ARBA00023277"/>
    </source>
</evidence>
<keyword evidence="5 9" id="KW-0378">Hydrolase</keyword>
<dbReference type="EC" id="3.1.1.-" evidence="9"/>
<protein>
    <recommendedName>
        <fullName evidence="9">Carboxylic ester hydrolase</fullName>
        <ecNumber evidence="9">3.1.1.-</ecNumber>
    </recommendedName>
</protein>
<keyword evidence="8 9" id="KW-0624">Polysaccharide degradation</keyword>
<dbReference type="EMBL" id="MU859091">
    <property type="protein sequence ID" value="KAK3954319.1"/>
    <property type="molecule type" value="Genomic_DNA"/>
</dbReference>
<dbReference type="Pfam" id="PF10503">
    <property type="entry name" value="Esterase_PHB"/>
    <property type="match status" value="1"/>
</dbReference>
<evidence type="ECO:0000256" key="6">
    <source>
        <dbReference type="ARBA" id="ARBA00023180"/>
    </source>
</evidence>
<evidence type="ECO:0000256" key="10">
    <source>
        <dbReference type="SAM" id="MobiDB-lite"/>
    </source>
</evidence>
<keyword evidence="7 9" id="KW-0119">Carbohydrate metabolism</keyword>
<organism evidence="12 13">
    <name type="scientific">Pseudoneurospora amorphoporcata</name>
    <dbReference type="NCBI Taxonomy" id="241081"/>
    <lineage>
        <taxon>Eukaryota</taxon>
        <taxon>Fungi</taxon>
        <taxon>Dikarya</taxon>
        <taxon>Ascomycota</taxon>
        <taxon>Pezizomycotina</taxon>
        <taxon>Sordariomycetes</taxon>
        <taxon>Sordariomycetidae</taxon>
        <taxon>Sordariales</taxon>
        <taxon>Sordariaceae</taxon>
        <taxon>Pseudoneurospora</taxon>
    </lineage>
</organism>
<reference evidence="12" key="2">
    <citation type="submission" date="2023-06" db="EMBL/GenBank/DDBJ databases">
        <authorList>
            <consortium name="Lawrence Berkeley National Laboratory"/>
            <person name="Mondo S.J."/>
            <person name="Hensen N."/>
            <person name="Bonometti L."/>
            <person name="Westerberg I."/>
            <person name="Brannstrom I.O."/>
            <person name="Guillou S."/>
            <person name="Cros-Aarteil S."/>
            <person name="Calhoun S."/>
            <person name="Haridas S."/>
            <person name="Kuo A."/>
            <person name="Pangilinan J."/>
            <person name="Riley R."/>
            <person name="Labutti K."/>
            <person name="Andreopoulos B."/>
            <person name="Lipzen A."/>
            <person name="Chen C."/>
            <person name="Yanf M."/>
            <person name="Daum C."/>
            <person name="Ng V."/>
            <person name="Clum A."/>
            <person name="Steindorff A."/>
            <person name="Ohm R."/>
            <person name="Martin F."/>
            <person name="Silar P."/>
            <person name="Natvig D."/>
            <person name="Lalanne C."/>
            <person name="Gautier V."/>
            <person name="Ament-Velasquez S.L."/>
            <person name="Kruys A."/>
            <person name="Hutchinson M.I."/>
            <person name="Powell A.J."/>
            <person name="Barry K."/>
            <person name="Miller A.N."/>
            <person name="Grigoriev I.V."/>
            <person name="Debuchy R."/>
            <person name="Gladieux P."/>
            <person name="Thoren M.H."/>
            <person name="Johannesson H."/>
        </authorList>
    </citation>
    <scope>NUCLEOTIDE SEQUENCE</scope>
    <source>
        <strain evidence="12">CBS 626.80</strain>
    </source>
</reference>
<dbReference type="AlphaFoldDB" id="A0AAN6SI82"/>
<dbReference type="PANTHER" id="PTHR43037">
    <property type="entry name" value="UNNAMED PRODUCT-RELATED"/>
    <property type="match status" value="1"/>
</dbReference>
<dbReference type="Gene3D" id="3.40.50.1820">
    <property type="entry name" value="alpha/beta hydrolase"/>
    <property type="match status" value="1"/>
</dbReference>
<proteinExistence type="inferred from homology"/>
<feature type="region of interest" description="Disordered" evidence="10">
    <location>
        <begin position="307"/>
        <end position="331"/>
    </location>
</feature>
<evidence type="ECO:0000256" key="8">
    <source>
        <dbReference type="ARBA" id="ARBA00023326"/>
    </source>
</evidence>
<keyword evidence="3 9" id="KW-0964">Secreted</keyword>
<dbReference type="GO" id="GO:0045493">
    <property type="term" value="P:xylan catabolic process"/>
    <property type="evidence" value="ECO:0007669"/>
    <property type="project" value="UniProtKB-UniRule"/>
</dbReference>
<evidence type="ECO:0000256" key="4">
    <source>
        <dbReference type="ARBA" id="ARBA00022729"/>
    </source>
</evidence>
<dbReference type="GO" id="GO:0030248">
    <property type="term" value="F:cellulose binding"/>
    <property type="evidence" value="ECO:0007669"/>
    <property type="project" value="InterPro"/>
</dbReference>
<evidence type="ECO:0000256" key="9">
    <source>
        <dbReference type="RuleBase" id="RU367147"/>
    </source>
</evidence>
<dbReference type="SMART" id="SM00236">
    <property type="entry name" value="fCBD"/>
    <property type="match status" value="1"/>
</dbReference>
<dbReference type="GO" id="GO:0052689">
    <property type="term" value="F:carboxylic ester hydrolase activity"/>
    <property type="evidence" value="ECO:0007669"/>
    <property type="project" value="UniProtKB-KW"/>
</dbReference>
<dbReference type="GO" id="GO:0005576">
    <property type="term" value="C:extracellular region"/>
    <property type="evidence" value="ECO:0007669"/>
    <property type="project" value="UniProtKB-SubCell"/>
</dbReference>
<dbReference type="SUPFAM" id="SSF53474">
    <property type="entry name" value="alpha/beta-Hydrolases"/>
    <property type="match status" value="2"/>
</dbReference>
<feature type="signal peptide" evidence="9">
    <location>
        <begin position="1"/>
        <end position="20"/>
    </location>
</feature>
<dbReference type="InterPro" id="IPR010126">
    <property type="entry name" value="Esterase_phb"/>
</dbReference>
<keyword evidence="4 9" id="KW-0732">Signal</keyword>
<keyword evidence="6" id="KW-0325">Glycoprotein</keyword>
<keyword evidence="2 9" id="KW-0719">Serine esterase</keyword>
<keyword evidence="13" id="KW-1185">Reference proteome</keyword>
<dbReference type="PROSITE" id="PS00562">
    <property type="entry name" value="CBM1_1"/>
    <property type="match status" value="1"/>
</dbReference>
<accession>A0AAN6SI82</accession>
<feature type="chain" id="PRO_5042666036" description="Carboxylic ester hydrolase" evidence="9">
    <location>
        <begin position="21"/>
        <end position="368"/>
    </location>
</feature>
<evidence type="ECO:0000259" key="11">
    <source>
        <dbReference type="PROSITE" id="PS51164"/>
    </source>
</evidence>
<dbReference type="Pfam" id="PF00734">
    <property type="entry name" value="CBM_1"/>
    <property type="match status" value="1"/>
</dbReference>
<dbReference type="InterPro" id="IPR000254">
    <property type="entry name" value="CBD"/>
</dbReference>
<dbReference type="NCBIfam" id="TIGR01840">
    <property type="entry name" value="esterase_phb"/>
    <property type="match status" value="1"/>
</dbReference>
<comment type="similarity">
    <text evidence="9">Belongs to the carbohydrate esterase 1 (CE1) family.</text>
</comment>
<reference evidence="12" key="1">
    <citation type="journal article" date="2023" name="Mol. Phylogenet. Evol.">
        <title>Genome-scale phylogeny and comparative genomics of the fungal order Sordariales.</title>
        <authorList>
            <person name="Hensen N."/>
            <person name="Bonometti L."/>
            <person name="Westerberg I."/>
            <person name="Brannstrom I.O."/>
            <person name="Guillou S."/>
            <person name="Cros-Aarteil S."/>
            <person name="Calhoun S."/>
            <person name="Haridas S."/>
            <person name="Kuo A."/>
            <person name="Mondo S."/>
            <person name="Pangilinan J."/>
            <person name="Riley R."/>
            <person name="LaButti K."/>
            <person name="Andreopoulos B."/>
            <person name="Lipzen A."/>
            <person name="Chen C."/>
            <person name="Yan M."/>
            <person name="Daum C."/>
            <person name="Ng V."/>
            <person name="Clum A."/>
            <person name="Steindorff A."/>
            <person name="Ohm R.A."/>
            <person name="Martin F."/>
            <person name="Silar P."/>
            <person name="Natvig D.O."/>
            <person name="Lalanne C."/>
            <person name="Gautier V."/>
            <person name="Ament-Velasquez S.L."/>
            <person name="Kruys A."/>
            <person name="Hutchinson M.I."/>
            <person name="Powell A.J."/>
            <person name="Barry K."/>
            <person name="Miller A.N."/>
            <person name="Grigoriev I.V."/>
            <person name="Debuchy R."/>
            <person name="Gladieux P."/>
            <person name="Hiltunen Thoren M."/>
            <person name="Johannesson H."/>
        </authorList>
    </citation>
    <scope>NUCLEOTIDE SEQUENCE</scope>
    <source>
        <strain evidence="12">CBS 626.80</strain>
    </source>
</reference>
<dbReference type="InterPro" id="IPR029058">
    <property type="entry name" value="AB_hydrolase_fold"/>
</dbReference>
<sequence>MKFSSIASGLLALGASFASAAEIVKRASLQQVTNFGSNPSGVKMYIYVPNKLATKPAIIVAIHYCSGTASAFYQGTQYAQLAETHGYIVIYPESPYSGTCWDVSSRASLTHNGGGNSNSIANMVTYTIKQYGADAGKVFVTGTSSGAMMTNVMAATYPEMFAAGSAYAGVPAGCFYSSSGTVNGWNSTCAQGQSIHTQQEWANTVYNMYPGYTGARPKMLIHHGSADTTIYPQNFNETMKQWAGVFGYTYGQPQQTISNNPASGWTKYVYGSNLVGMYGAGITHNIPVFAQDDLEWFGITGKNASPSTTTLATSTKTSTAPATTSSASNGGCTQEHWDQCGGTNWTGCTTCVSPYNCQKLNDWYSQCL</sequence>
<comment type="subcellular location">
    <subcellularLocation>
        <location evidence="1 9">Secreted</location>
    </subcellularLocation>
</comment>
<feature type="compositionally biased region" description="Low complexity" evidence="10">
    <location>
        <begin position="307"/>
        <end position="328"/>
    </location>
</feature>